<dbReference type="PANTHER" id="PTHR43673:SF2">
    <property type="entry name" value="NITROREDUCTASE"/>
    <property type="match status" value="1"/>
</dbReference>
<gene>
    <name evidence="8" type="ORF">SAMN06265355_10288</name>
</gene>
<dbReference type="InterPro" id="IPR029479">
    <property type="entry name" value="Nitroreductase"/>
</dbReference>
<keyword evidence="3" id="KW-0285">Flavoprotein</keyword>
<keyword evidence="4" id="KW-0288">FMN</keyword>
<comment type="cofactor">
    <cofactor evidence="1">
        <name>FMN</name>
        <dbReference type="ChEBI" id="CHEBI:58210"/>
    </cofactor>
</comment>
<dbReference type="CDD" id="cd02136">
    <property type="entry name" value="PnbA_NfnB-like"/>
    <property type="match status" value="1"/>
</dbReference>
<feature type="domain" description="Nitroreductase" evidence="7">
    <location>
        <begin position="33"/>
        <end position="228"/>
    </location>
</feature>
<evidence type="ECO:0000256" key="3">
    <source>
        <dbReference type="ARBA" id="ARBA00022630"/>
    </source>
</evidence>
<feature type="compositionally biased region" description="Basic and acidic residues" evidence="6">
    <location>
        <begin position="1"/>
        <end position="12"/>
    </location>
</feature>
<dbReference type="GO" id="GO:0016491">
    <property type="term" value="F:oxidoreductase activity"/>
    <property type="evidence" value="ECO:0007669"/>
    <property type="project" value="UniProtKB-KW"/>
</dbReference>
<dbReference type="Gene3D" id="3.40.109.10">
    <property type="entry name" value="NADH Oxidase"/>
    <property type="match status" value="1"/>
</dbReference>
<evidence type="ECO:0000256" key="2">
    <source>
        <dbReference type="ARBA" id="ARBA00007118"/>
    </source>
</evidence>
<dbReference type="Proteomes" id="UP000198420">
    <property type="component" value="Unassembled WGS sequence"/>
</dbReference>
<evidence type="ECO:0000313" key="9">
    <source>
        <dbReference type="Proteomes" id="UP000198420"/>
    </source>
</evidence>
<dbReference type="SUPFAM" id="SSF55469">
    <property type="entry name" value="FMN-dependent nitroreductase-like"/>
    <property type="match status" value="1"/>
</dbReference>
<keyword evidence="5" id="KW-0560">Oxidoreductase</keyword>
<dbReference type="InterPro" id="IPR000415">
    <property type="entry name" value="Nitroreductase-like"/>
</dbReference>
<organism evidence="8 9">
    <name type="scientific">Actinomadura mexicana</name>
    <dbReference type="NCBI Taxonomy" id="134959"/>
    <lineage>
        <taxon>Bacteria</taxon>
        <taxon>Bacillati</taxon>
        <taxon>Actinomycetota</taxon>
        <taxon>Actinomycetes</taxon>
        <taxon>Streptosporangiales</taxon>
        <taxon>Thermomonosporaceae</taxon>
        <taxon>Actinomadura</taxon>
    </lineage>
</organism>
<name>A0A238VMJ5_9ACTN</name>
<dbReference type="AlphaFoldDB" id="A0A238VMJ5"/>
<evidence type="ECO:0000256" key="4">
    <source>
        <dbReference type="ARBA" id="ARBA00022643"/>
    </source>
</evidence>
<dbReference type="PANTHER" id="PTHR43673">
    <property type="entry name" value="NAD(P)H NITROREDUCTASE YDGI-RELATED"/>
    <property type="match status" value="1"/>
</dbReference>
<evidence type="ECO:0000256" key="5">
    <source>
        <dbReference type="ARBA" id="ARBA00023002"/>
    </source>
</evidence>
<evidence type="ECO:0000256" key="1">
    <source>
        <dbReference type="ARBA" id="ARBA00001917"/>
    </source>
</evidence>
<protein>
    <submittedName>
        <fullName evidence="8">Nitroreductase</fullName>
    </submittedName>
</protein>
<evidence type="ECO:0000256" key="6">
    <source>
        <dbReference type="SAM" id="MobiDB-lite"/>
    </source>
</evidence>
<evidence type="ECO:0000259" key="7">
    <source>
        <dbReference type="Pfam" id="PF00881"/>
    </source>
</evidence>
<feature type="region of interest" description="Disordered" evidence="6">
    <location>
        <begin position="253"/>
        <end position="276"/>
    </location>
</feature>
<dbReference type="EMBL" id="FZNP01000002">
    <property type="protein sequence ID" value="SNR35602.1"/>
    <property type="molecule type" value="Genomic_DNA"/>
</dbReference>
<feature type="region of interest" description="Disordered" evidence="6">
    <location>
        <begin position="1"/>
        <end position="25"/>
    </location>
</feature>
<keyword evidence="9" id="KW-1185">Reference proteome</keyword>
<reference evidence="9" key="1">
    <citation type="submission" date="2017-06" db="EMBL/GenBank/DDBJ databases">
        <authorList>
            <person name="Varghese N."/>
            <person name="Submissions S."/>
        </authorList>
    </citation>
    <scope>NUCLEOTIDE SEQUENCE [LARGE SCALE GENOMIC DNA]</scope>
    <source>
        <strain evidence="9">DSM 44485</strain>
    </source>
</reference>
<sequence>MRETGSGRKDDAPETGPAGPPPPRAAVSVEQALRTRRSVRAFLPVPVTREEVERLLALASMSASNSNSQPWRVHVLMGAAKHRLATALLEAFENGRRLPETALEYPYQPAPDAWPEPFRTRRHRFGEWLYGDLLGIGRADMVLRNAYHARNYTFFGAPVGLVVTVSRHLLAGALLDAGLFLQALMLAARGAGLDTCPQASLIHFHPVLRDQLSIPDDQTIVCGLALGYADPGHVLCARRTTREPVENFAVFHGGAGRSPAGPGRGTVTEGDQVAEP</sequence>
<comment type="similarity">
    <text evidence="2">Belongs to the nitroreductase family.</text>
</comment>
<accession>A0A238VMJ5</accession>
<proteinExistence type="inferred from homology"/>
<dbReference type="Pfam" id="PF00881">
    <property type="entry name" value="Nitroreductase"/>
    <property type="match status" value="1"/>
</dbReference>
<dbReference type="OrthoDB" id="9798230at2"/>
<evidence type="ECO:0000313" key="8">
    <source>
        <dbReference type="EMBL" id="SNR35602.1"/>
    </source>
</evidence>